<evidence type="ECO:0000313" key="3">
    <source>
        <dbReference type="Proteomes" id="UP001497516"/>
    </source>
</evidence>
<dbReference type="AlphaFoldDB" id="A0AAV2ESG5"/>
<evidence type="ECO:0000313" key="2">
    <source>
        <dbReference type="EMBL" id="CAL1388906.1"/>
    </source>
</evidence>
<organism evidence="2 3">
    <name type="scientific">Linum trigynum</name>
    <dbReference type="NCBI Taxonomy" id="586398"/>
    <lineage>
        <taxon>Eukaryota</taxon>
        <taxon>Viridiplantae</taxon>
        <taxon>Streptophyta</taxon>
        <taxon>Embryophyta</taxon>
        <taxon>Tracheophyta</taxon>
        <taxon>Spermatophyta</taxon>
        <taxon>Magnoliopsida</taxon>
        <taxon>eudicotyledons</taxon>
        <taxon>Gunneridae</taxon>
        <taxon>Pentapetalae</taxon>
        <taxon>rosids</taxon>
        <taxon>fabids</taxon>
        <taxon>Malpighiales</taxon>
        <taxon>Linaceae</taxon>
        <taxon>Linum</taxon>
    </lineage>
</organism>
<feature type="region of interest" description="Disordered" evidence="1">
    <location>
        <begin position="19"/>
        <end position="71"/>
    </location>
</feature>
<dbReference type="Proteomes" id="UP001497516">
    <property type="component" value="Chromosome 5"/>
</dbReference>
<dbReference type="EMBL" id="OZ034818">
    <property type="protein sequence ID" value="CAL1388906.1"/>
    <property type="molecule type" value="Genomic_DNA"/>
</dbReference>
<sequence>MDFQSPYLISKVQLATGLARRRGEARSGGEGGLGALRGEEGGSARRQARPLPFSPVARGRGGRAQAAAAFS</sequence>
<accession>A0AAV2ESG5</accession>
<evidence type="ECO:0000256" key="1">
    <source>
        <dbReference type="SAM" id="MobiDB-lite"/>
    </source>
</evidence>
<reference evidence="2 3" key="1">
    <citation type="submission" date="2024-04" db="EMBL/GenBank/DDBJ databases">
        <authorList>
            <person name="Fracassetti M."/>
        </authorList>
    </citation>
    <scope>NUCLEOTIDE SEQUENCE [LARGE SCALE GENOMIC DNA]</scope>
</reference>
<keyword evidence="3" id="KW-1185">Reference proteome</keyword>
<name>A0AAV2ESG5_9ROSI</name>
<proteinExistence type="predicted"/>
<gene>
    <name evidence="2" type="ORF">LTRI10_LOCUS29803</name>
</gene>
<protein>
    <submittedName>
        <fullName evidence="2">Uncharacterized protein</fullName>
    </submittedName>
</protein>